<keyword evidence="4" id="KW-1185">Reference proteome</keyword>
<evidence type="ECO:0000313" key="4">
    <source>
        <dbReference type="Proteomes" id="UP000035681"/>
    </source>
</evidence>
<dbReference type="Gene3D" id="3.90.190.10">
    <property type="entry name" value="Protein tyrosine phosphatase superfamily"/>
    <property type="match status" value="2"/>
</dbReference>
<accession>A0A0K0E3F5</accession>
<evidence type="ECO:0000313" key="6">
    <source>
        <dbReference type="WBParaSite" id="TCONS_00010615.p1"/>
    </source>
</evidence>
<sequence length="1118" mass="131838">MSKKIKLTLIFIIFQIIFLVSLDINLFPNFLNNTFFNESFILNYNTINNDIVLIKCPSSKFKYVNNESLFIPSSLMPSNVLKVTKNNLEKVEWFAILHNNKSESYSMINCGTIINKKSYINATKHWLIKINWNTSNNITKNVTLFNTTTLPADECNKSRNKTIIYKNYKGVLNDKPFNISESYKNQLVYIFIFDNQKKTDEILFPCQIYKPIYYCPNITLTKVVPSKIVNNISIVKKDYENKTYFPILTSNFERPYFFINEKLHVAELRYTINGDYNVISLKKLINNNFTIYGYGIFQFTYYCDDCIGKNNISSIKNYFFGPKEDNIIIKSKNITTYNDRKLNFQGNCSINTYTFAYLEKASFNTKIIYFKNISQSLTQTTNEFLLDSSQLYLNNSYPNGTLKCYYKTPTYNILEIYKFSLETKNLSRNNISTEINKNKTNTSKLKKRKQKTIPFFPHLTIFLIIFTILFIGIYMYNKKSFITKYIDHLKMKKRHSNIHKWWNNYKTFSIDNYKSDILEDEYYDNIIKSSKIVKFNIGGESVQLPYKHILEENVEVSRHNLFDKFKVKKITNPSLQREYIISYYPSNDSQNEFWEMIYNESINIIISVNYKNKNNNEKDSLSYWPNGTSIYGSIEVKLFKKKLIKSTKISILQFSITKFNNITKSLVILDIFGWMEYSILECDIDIYEVYKGIMKIDDASKILLHSQLAPCSRVLTFLYFFVILESMENDKTITDPLSIISDLMKSYNIGPINIFSYNIITNALIRYFFDKNILFDEKGYTTYKCNYEEYINNLKMKEKSMSNNIRPFLCFTNYLNLGILDYILQQLQNICIYDKNILKKMCSNFYAIKKNPELCRKINYENIPCLDNGSINFKNFNNYSTNSYIHGNILHYYTYNFYKRTIILCQIPNKNTIIDTINMIINYKVSTIVILVNNKEIITNNLTNYFPSGINITHQYGPYKIKKLSDNTDSTSDICISNYSIQEIDKKIHFVTCIHLQCWSNHEVPKDHKKIYNLYKLILKNIDENPIIFQCCGGIGKSGTLALIFYIIDNINQFTSFDLLFYLKFIREQRHLSILGMDQFMLALAIVYENFKNKIDAFNPILYEKFFNLRNTILKMDT</sequence>
<keyword evidence="1" id="KW-0812">Transmembrane</keyword>
<name>A0A0K0E3F5_STRER</name>
<feature type="domain" description="Tyrosine-protein phosphatase" evidence="2">
    <location>
        <begin position="544"/>
        <end position="767"/>
    </location>
</feature>
<dbReference type="Pfam" id="PF00102">
    <property type="entry name" value="Y_phosphatase"/>
    <property type="match status" value="2"/>
</dbReference>
<dbReference type="SUPFAM" id="SSF52799">
    <property type="entry name" value="(Phosphotyrosine protein) phosphatases II"/>
    <property type="match status" value="2"/>
</dbReference>
<dbReference type="PROSITE" id="PS50055">
    <property type="entry name" value="TYR_PHOSPHATASE_PTP"/>
    <property type="match status" value="2"/>
</dbReference>
<dbReference type="PROSITE" id="PS50056">
    <property type="entry name" value="TYR_PHOSPHATASE_2"/>
    <property type="match status" value="1"/>
</dbReference>
<dbReference type="InterPro" id="IPR000387">
    <property type="entry name" value="Tyr_Pase_dom"/>
</dbReference>
<organism evidence="5">
    <name type="scientific">Strongyloides stercoralis</name>
    <name type="common">Threadworm</name>
    <dbReference type="NCBI Taxonomy" id="6248"/>
    <lineage>
        <taxon>Eukaryota</taxon>
        <taxon>Metazoa</taxon>
        <taxon>Ecdysozoa</taxon>
        <taxon>Nematoda</taxon>
        <taxon>Chromadorea</taxon>
        <taxon>Rhabditida</taxon>
        <taxon>Tylenchina</taxon>
        <taxon>Panagrolaimomorpha</taxon>
        <taxon>Strongyloidoidea</taxon>
        <taxon>Strongyloididae</taxon>
        <taxon>Strongyloides</taxon>
    </lineage>
</organism>
<dbReference type="PANTHER" id="PTHR46163">
    <property type="entry name" value="TYROSINE-PROTEIN PHOSPHATASE-RELATED"/>
    <property type="match status" value="1"/>
</dbReference>
<dbReference type="Proteomes" id="UP000035681">
    <property type="component" value="Unplaced"/>
</dbReference>
<dbReference type="SMART" id="SM00404">
    <property type="entry name" value="PTPc_motif"/>
    <property type="match status" value="1"/>
</dbReference>
<keyword evidence="1" id="KW-0472">Membrane</keyword>
<evidence type="ECO:0000256" key="1">
    <source>
        <dbReference type="SAM" id="Phobius"/>
    </source>
</evidence>
<feature type="transmembrane region" description="Helical" evidence="1">
    <location>
        <begin position="455"/>
        <end position="476"/>
    </location>
</feature>
<dbReference type="WBParaSite" id="TCONS_00010615.p1">
    <property type="protein sequence ID" value="TCONS_00010615.p1"/>
    <property type="gene ID" value="XLOC_003959"/>
</dbReference>
<evidence type="ECO:0000259" key="2">
    <source>
        <dbReference type="PROSITE" id="PS50055"/>
    </source>
</evidence>
<keyword evidence="1" id="KW-1133">Transmembrane helix</keyword>
<feature type="domain" description="Tyrosine specific protein phosphatases" evidence="3">
    <location>
        <begin position="1009"/>
        <end position="1081"/>
    </location>
</feature>
<dbReference type="InterPro" id="IPR003595">
    <property type="entry name" value="Tyr_Pase_cat"/>
</dbReference>
<reference evidence="5" key="1">
    <citation type="submission" date="2015-08" db="UniProtKB">
        <authorList>
            <consortium name="WormBaseParasite"/>
        </authorList>
    </citation>
    <scope>IDENTIFICATION</scope>
</reference>
<dbReference type="WBParaSite" id="SSTP_0000402700.1">
    <property type="protein sequence ID" value="SSTP_0000402700.1"/>
    <property type="gene ID" value="SSTP_0000402700"/>
</dbReference>
<evidence type="ECO:0000259" key="3">
    <source>
        <dbReference type="PROSITE" id="PS50056"/>
    </source>
</evidence>
<feature type="domain" description="Tyrosine-protein phosphatase" evidence="2">
    <location>
        <begin position="857"/>
        <end position="1090"/>
    </location>
</feature>
<dbReference type="InterPro" id="IPR029021">
    <property type="entry name" value="Prot-tyrosine_phosphatase-like"/>
</dbReference>
<dbReference type="InterPro" id="IPR052782">
    <property type="entry name" value="Oocyte-zygote_transition_reg"/>
</dbReference>
<proteinExistence type="predicted"/>
<dbReference type="GO" id="GO:0004725">
    <property type="term" value="F:protein tyrosine phosphatase activity"/>
    <property type="evidence" value="ECO:0007669"/>
    <property type="project" value="InterPro"/>
</dbReference>
<dbReference type="InterPro" id="IPR000242">
    <property type="entry name" value="PTP_cat"/>
</dbReference>
<dbReference type="AlphaFoldDB" id="A0A0K0E3F5"/>
<dbReference type="CDD" id="cd00047">
    <property type="entry name" value="PTPc"/>
    <property type="match status" value="1"/>
</dbReference>
<dbReference type="InterPro" id="IPR056005">
    <property type="entry name" value="DUF7583"/>
</dbReference>
<feature type="transmembrane region" description="Helical" evidence="1">
    <location>
        <begin position="7"/>
        <end position="27"/>
    </location>
</feature>
<dbReference type="SMART" id="SM00194">
    <property type="entry name" value="PTPc"/>
    <property type="match status" value="1"/>
</dbReference>
<protein>
    <submittedName>
        <fullName evidence="6">Tyrosine-protein phosphatase domain-containing protein</fullName>
    </submittedName>
</protein>
<evidence type="ECO:0000313" key="5">
    <source>
        <dbReference type="WBParaSite" id="SSTP_0000402700.1"/>
    </source>
</evidence>
<dbReference type="STRING" id="6248.A0A0K0E3F5"/>
<dbReference type="Pfam" id="PF24486">
    <property type="entry name" value="DUF7583"/>
    <property type="match status" value="1"/>
</dbReference>